<evidence type="ECO:0000256" key="4">
    <source>
        <dbReference type="ARBA" id="ARBA00023157"/>
    </source>
</evidence>
<feature type="disulfide bond" evidence="5">
    <location>
        <begin position="1549"/>
        <end position="1567"/>
    </location>
</feature>
<dbReference type="Gene3D" id="2.40.128.620">
    <property type="match status" value="1"/>
</dbReference>
<dbReference type="PROSITE" id="PS50068">
    <property type="entry name" value="LDLRA_2"/>
    <property type="match status" value="8"/>
</dbReference>
<evidence type="ECO:0000256" key="6">
    <source>
        <dbReference type="PROSITE-ProRule" id="PRU00196"/>
    </source>
</evidence>
<comment type="caution">
    <text evidence="6">Lacks conserved residue(s) required for the propagation of feature annotation.</text>
</comment>
<dbReference type="CDD" id="cd00112">
    <property type="entry name" value="LDLa"/>
    <property type="match status" value="8"/>
</dbReference>
<dbReference type="PRINTS" id="PR00261">
    <property type="entry name" value="LDLRECEPTOR"/>
</dbReference>
<feature type="region of interest" description="Disordered" evidence="8">
    <location>
        <begin position="28"/>
        <end position="48"/>
    </location>
</feature>
<feature type="disulfide bond" evidence="5">
    <location>
        <begin position="1596"/>
        <end position="1608"/>
    </location>
</feature>
<dbReference type="PANTHER" id="PTHR24252">
    <property type="entry name" value="ACROSIN-RELATED"/>
    <property type="match status" value="1"/>
</dbReference>
<name>A0AAJ6Z4E9_PAPXU</name>
<dbReference type="InterPro" id="IPR001254">
    <property type="entry name" value="Trypsin_dom"/>
</dbReference>
<protein>
    <submittedName>
        <fullName evidence="11">Serine protease nudel</fullName>
    </submittedName>
</protein>
<dbReference type="SMART" id="SM00192">
    <property type="entry name" value="LDLa"/>
    <property type="match status" value="9"/>
</dbReference>
<dbReference type="InterPro" id="IPR015420">
    <property type="entry name" value="Peptidase_S1A_nudel"/>
</dbReference>
<dbReference type="InterPro" id="IPR033116">
    <property type="entry name" value="TRYPSIN_SER"/>
</dbReference>
<feature type="disulfide bond" evidence="5">
    <location>
        <begin position="256"/>
        <end position="271"/>
    </location>
</feature>
<dbReference type="PROSITE" id="PS00134">
    <property type="entry name" value="TRYPSIN_HIS"/>
    <property type="match status" value="1"/>
</dbReference>
<evidence type="ECO:0000256" key="5">
    <source>
        <dbReference type="PROSITE-ProRule" id="PRU00124"/>
    </source>
</evidence>
<feature type="domain" description="Peptidase S1" evidence="9">
    <location>
        <begin position="512"/>
        <end position="748"/>
    </location>
</feature>
<feature type="disulfide bond" evidence="5">
    <location>
        <begin position="1076"/>
        <end position="1091"/>
    </location>
</feature>
<dbReference type="PROSITE" id="PS50240">
    <property type="entry name" value="TRYPSIN_DOM"/>
    <property type="match status" value="2"/>
</dbReference>
<evidence type="ECO:0000256" key="8">
    <source>
        <dbReference type="SAM" id="MobiDB-lite"/>
    </source>
</evidence>
<sequence length="1819" mass="206900">MKDNSNITLIQDDVEIYLRLRNKTINAGKRKKRQALKQTQSNSRKRHVTFDESKIWEARRIIKEHNIHCNEENHKEVCKDLIQKLEKLTKNDKSIIEQSKSKIEASSTEINKRETVDQSHEKSKEHTPIGDHESLLQNKHPRNKHITSCHLGSILKKSYPQPDGVNEDSDFNRASPLQYSRYVSPYLNHPIYKHVEISRRHGLHPQDVEIAMQFLSKSEQTSTEVLNASLPTNTNCMPGTTSCLNGETCIDNSKWCDGMVDCTDVSDEARCSCKSRVDKSRICDGYFDCPFGEDEMGCNGCKENMFSCEDPDERSRNICFSKEQRCDNIADCPNRKDEIDCSLLTPSLHNKQLFPVSNIEGFLHRNFKGTWYPVCKNPYMWAHDACRRETGLIIRPPYFQLIDIDPLKRIKYINTGPGGFIHTSKTCFNSSAVYVTCADLLCGTRMSTAGQFMNQNIDMESDLYGRNKRFSFNRPFMFLGNRYKRQVGIKNDKSQYQQESRNQRERRTDVRVVGGIPSQPAAWPWVAGLYRDGMFHCGGVILNQHWVMSAAHCVHKFWQHYYEIQVGMLRRFSFSPQEQNHRVTHVIVNQNYNQEDMKNDLALLRVRPGIQFSRWVRPICLPGPETIGPNWREEPKPRTTCTAIGWGATVEHGLDPDHLREVEVPIWSHCKHKQDEAGKEICAGLKEGGKDTCQGDSGGPLLCTNPTNTKQWYVAGIVSHGDGCARENEPGVYTRVSIFLDWIKFHIFSKDLPTIQPKHDCPGFRCESGITKCLPKKRICDGIIDCLSGEDEMNCDLETLAENKRETSQKEDVTSFVEQKHKEIDNKQNTSILITTISDKELNSDISAKGLLNYTTTTLSTIQDISKSEKNVMDVDFNHASTIEIITDSASEETDIKATSNEYATLDPLIPQTTEFILETNTLTINTPKNIMESVYSQLKEKNKTENDSSTSYSDIKINTTTVVIPTNDSLHQHSINNSNQSRNISNFNLRDEQHATTVNVLIEDITETFSTSQYTNSAFPEQQTGIVFENNETNQVINGIETSQLHPAKNRKKFEVPSKFECRRIYQNISFDKRCDHNADCEDGTDEQDCTCVDYLFTLHKNLICDGNFDCFNGLDEVDCFACEENQYFCKKSKLCLPSNYVCNGEVNCPDGEDEEDCFALSNGKDIVFDFDGRPELKLDGYISVRHKNNWLIFCEDNLTLQQQEEKANDVCQYLGFSSANRYLIKYLNVNEEKLMQIEPDDKRNKRNTKSPIHFTYLTTNNENDAKSEMFIKEPEVLKERCVPNVTKTCMTIYVYCDQSLYTNFNSNQALKKITEQNTTIMWPWIAKIYVDGVYKCTGVLVDLSWVVISDSCLWNTVRQFVSVVLGSHKTLSSTSGPYEQVYRVDFKKDLYLRKVTLLHLNGNATYSSMVKPMSISQTYIPEDNQKVCIAIGEDAHNKTISIFLNETSHNCLSNNRCFVRSSNSSICDENIHLQRPWSGIISCHTNLGWYPAASFVDSRGECGLNSTIIGTDIGNIKNEIKLTRGTLQQSNNGTIKQLSEDCIGQRCGRGKCINLRNLCDGIRHCEDGKDESFEACDKKKQICTIDPLHHGCDCTADQLKCQNGECIPKEYFRDGKKDCNDGSDEPGETTCADYLGRVMPSRLCDGVLHCHDRSDENPKFCKCFAKNSFRCGRNFDGGDSCVAIDMVCDGINDCPNGEDEKKCIGLSAPPHTPYGTGKVIVRSHGVWYTKCYSSKVHTKSDLEGICRKLGFISGHAKQLPMSDKLITIPHNKYLVDSFNEIVFNNITKIKLRNTNEPIARAVIDDLEECNPVFIECL</sequence>
<dbReference type="Proteomes" id="UP000694872">
    <property type="component" value="Unplaced"/>
</dbReference>
<dbReference type="PROSITE" id="PS50287">
    <property type="entry name" value="SRCR_2"/>
    <property type="match status" value="2"/>
</dbReference>
<dbReference type="InterPro" id="IPR002172">
    <property type="entry name" value="LDrepeatLR_classA_rpt"/>
</dbReference>
<dbReference type="RefSeq" id="XP_013165117.1">
    <property type="nucleotide sequence ID" value="XM_013309663.1"/>
</dbReference>
<dbReference type="GO" id="GO:0004252">
    <property type="term" value="F:serine-type endopeptidase activity"/>
    <property type="evidence" value="ECO:0007669"/>
    <property type="project" value="InterPro"/>
</dbReference>
<dbReference type="PROSITE" id="PS00135">
    <property type="entry name" value="TRYPSIN_SER"/>
    <property type="match status" value="1"/>
</dbReference>
<dbReference type="GO" id="GO:0016020">
    <property type="term" value="C:membrane"/>
    <property type="evidence" value="ECO:0007669"/>
    <property type="project" value="InterPro"/>
</dbReference>
<evidence type="ECO:0000259" key="10">
    <source>
        <dbReference type="PROSITE" id="PS50287"/>
    </source>
</evidence>
<feature type="compositionally biased region" description="Basic and acidic residues" evidence="8">
    <location>
        <begin position="110"/>
        <end position="134"/>
    </location>
</feature>
<evidence type="ECO:0000313" key="11">
    <source>
        <dbReference type="RefSeq" id="XP_013165117.1"/>
    </source>
</evidence>
<feature type="domain" description="SRCR" evidence="10">
    <location>
        <begin position="1706"/>
        <end position="1753"/>
    </location>
</feature>
<dbReference type="Pfam" id="PF00057">
    <property type="entry name" value="Ldl_recept_a"/>
    <property type="match status" value="3"/>
</dbReference>
<dbReference type="InterPro" id="IPR001190">
    <property type="entry name" value="SRCR"/>
</dbReference>
<dbReference type="GO" id="GO:0006508">
    <property type="term" value="P:proteolysis"/>
    <property type="evidence" value="ECO:0007669"/>
    <property type="project" value="UniProtKB-KW"/>
</dbReference>
<feature type="disulfide bond" evidence="5">
    <location>
        <begin position="1603"/>
        <end position="1621"/>
    </location>
</feature>
<accession>A0AAJ6Z4E9</accession>
<dbReference type="SUPFAM" id="SSF57424">
    <property type="entry name" value="LDL receptor-like module"/>
    <property type="match status" value="7"/>
</dbReference>
<dbReference type="CDD" id="cd00190">
    <property type="entry name" value="Tryp_SPc"/>
    <property type="match status" value="1"/>
</dbReference>
<keyword evidence="1 7" id="KW-0645">Protease</keyword>
<feature type="disulfide bond" evidence="5">
    <location>
        <begin position="761"/>
        <end position="773"/>
    </location>
</feature>
<dbReference type="SMART" id="SM00020">
    <property type="entry name" value="Tryp_SPc"/>
    <property type="match status" value="1"/>
</dbReference>
<dbReference type="InterPro" id="IPR023415">
    <property type="entry name" value="LDLR_class-A_CS"/>
</dbReference>
<feature type="disulfide bond" evidence="5">
    <location>
        <begin position="1144"/>
        <end position="1159"/>
    </location>
</feature>
<evidence type="ECO:0000256" key="2">
    <source>
        <dbReference type="ARBA" id="ARBA00022801"/>
    </source>
</evidence>
<dbReference type="InterPro" id="IPR009003">
    <property type="entry name" value="Peptidase_S1_PA"/>
</dbReference>
<dbReference type="CTD" id="38738"/>
<keyword evidence="4 5" id="KW-1015">Disulfide bond</keyword>
<feature type="region of interest" description="Disordered" evidence="8">
    <location>
        <begin position="99"/>
        <end position="143"/>
    </location>
</feature>
<evidence type="ECO:0000259" key="9">
    <source>
        <dbReference type="PROSITE" id="PS50240"/>
    </source>
</evidence>
<keyword evidence="3 7" id="KW-0720">Serine protease</keyword>
<proteinExistence type="predicted"/>
<keyword evidence="2 7" id="KW-0378">Hydrolase</keyword>
<dbReference type="Gene3D" id="4.10.400.10">
    <property type="entry name" value="Low-density Lipoprotein Receptor"/>
    <property type="match status" value="7"/>
</dbReference>
<gene>
    <name evidence="11" type="primary">LOC106115972</name>
</gene>
<dbReference type="Pfam" id="PF09342">
    <property type="entry name" value="DUF1986"/>
    <property type="match status" value="1"/>
</dbReference>
<evidence type="ECO:0000256" key="3">
    <source>
        <dbReference type="ARBA" id="ARBA00022825"/>
    </source>
</evidence>
<dbReference type="KEGG" id="pxu:106115972"/>
<dbReference type="GeneID" id="106115972"/>
<dbReference type="InterPro" id="IPR036055">
    <property type="entry name" value="LDL_receptor-like_sf"/>
</dbReference>
<dbReference type="PROSITE" id="PS01209">
    <property type="entry name" value="LDLRA_1"/>
    <property type="match status" value="3"/>
</dbReference>
<dbReference type="Gene3D" id="2.40.10.10">
    <property type="entry name" value="Trypsin-like serine proteases"/>
    <property type="match status" value="2"/>
</dbReference>
<feature type="disulfide bond" evidence="5">
    <location>
        <begin position="780"/>
        <end position="795"/>
    </location>
</feature>
<feature type="domain" description="SRCR" evidence="10">
    <location>
        <begin position="1160"/>
        <end position="1221"/>
    </location>
</feature>
<evidence type="ECO:0000256" key="7">
    <source>
        <dbReference type="RuleBase" id="RU363034"/>
    </source>
</evidence>
<organism evidence="11">
    <name type="scientific">Papilio xuthus</name>
    <name type="common">Asian swallowtail butterfly</name>
    <dbReference type="NCBI Taxonomy" id="66420"/>
    <lineage>
        <taxon>Eukaryota</taxon>
        <taxon>Metazoa</taxon>
        <taxon>Ecdysozoa</taxon>
        <taxon>Arthropoda</taxon>
        <taxon>Hexapoda</taxon>
        <taxon>Insecta</taxon>
        <taxon>Pterygota</taxon>
        <taxon>Neoptera</taxon>
        <taxon>Endopterygota</taxon>
        <taxon>Lepidoptera</taxon>
        <taxon>Glossata</taxon>
        <taxon>Ditrysia</taxon>
        <taxon>Papilionoidea</taxon>
        <taxon>Papilionidae</taxon>
        <taxon>Papilioninae</taxon>
        <taxon>Papilio</taxon>
    </lineage>
</organism>
<dbReference type="PANTHER" id="PTHR24252:SF7">
    <property type="entry name" value="HYALIN"/>
    <property type="match status" value="1"/>
</dbReference>
<reference evidence="11" key="1">
    <citation type="submission" date="2025-08" db="UniProtKB">
        <authorList>
            <consortium name="RefSeq"/>
        </authorList>
    </citation>
    <scope>IDENTIFICATION</scope>
</reference>
<dbReference type="Pfam" id="PF00089">
    <property type="entry name" value="Trypsin"/>
    <property type="match status" value="1"/>
</dbReference>
<dbReference type="SUPFAM" id="SSF50494">
    <property type="entry name" value="Trypsin-like serine proteases"/>
    <property type="match status" value="2"/>
</dbReference>
<feature type="disulfide bond" evidence="5">
    <location>
        <begin position="326"/>
        <end position="341"/>
    </location>
</feature>
<dbReference type="InterPro" id="IPR043504">
    <property type="entry name" value="Peptidase_S1_PA_chymotrypsin"/>
</dbReference>
<dbReference type="FunFam" id="2.40.10.10:FF:000003">
    <property type="entry name" value="Transmembrane serine protease 3"/>
    <property type="match status" value="1"/>
</dbReference>
<feature type="domain" description="Peptidase S1" evidence="9">
    <location>
        <begin position="1324"/>
        <end position="1759"/>
    </location>
</feature>
<feature type="disulfide bond" evidence="5">
    <location>
        <begin position="1690"/>
        <end position="1705"/>
    </location>
</feature>
<evidence type="ECO:0000256" key="1">
    <source>
        <dbReference type="ARBA" id="ARBA00022670"/>
    </source>
</evidence>
<dbReference type="InterPro" id="IPR018114">
    <property type="entry name" value="TRYPSIN_HIS"/>
</dbReference>